<dbReference type="Gene3D" id="1.10.10.60">
    <property type="entry name" value="Homeodomain-like"/>
    <property type="match status" value="1"/>
</dbReference>
<dbReference type="Gene3D" id="3.40.50.300">
    <property type="entry name" value="P-loop containing nucleotide triphosphate hydrolases"/>
    <property type="match status" value="1"/>
</dbReference>
<evidence type="ECO:0000313" key="7">
    <source>
        <dbReference type="EMBL" id="SDI18337.1"/>
    </source>
</evidence>
<evidence type="ECO:0000256" key="4">
    <source>
        <dbReference type="ARBA" id="ARBA00023163"/>
    </source>
</evidence>
<dbReference type="Pfam" id="PF02954">
    <property type="entry name" value="HTH_8"/>
    <property type="match status" value="1"/>
</dbReference>
<dbReference type="Pfam" id="PF00158">
    <property type="entry name" value="Sigma54_activat"/>
    <property type="match status" value="1"/>
</dbReference>
<dbReference type="PROSITE" id="PS00675">
    <property type="entry name" value="SIGMA54_INTERACT_1"/>
    <property type="match status" value="1"/>
</dbReference>
<dbReference type="InterPro" id="IPR002197">
    <property type="entry name" value="HTH_Fis"/>
</dbReference>
<keyword evidence="1" id="KW-0547">Nucleotide-binding</keyword>
<dbReference type="SMART" id="SM00382">
    <property type="entry name" value="AAA"/>
    <property type="match status" value="1"/>
</dbReference>
<dbReference type="CDD" id="cd00009">
    <property type="entry name" value="AAA"/>
    <property type="match status" value="1"/>
</dbReference>
<dbReference type="Gene3D" id="1.10.8.60">
    <property type="match status" value="1"/>
</dbReference>
<evidence type="ECO:0000256" key="1">
    <source>
        <dbReference type="ARBA" id="ARBA00022741"/>
    </source>
</evidence>
<dbReference type="InterPro" id="IPR009057">
    <property type="entry name" value="Homeodomain-like_sf"/>
</dbReference>
<evidence type="ECO:0000256" key="3">
    <source>
        <dbReference type="ARBA" id="ARBA00023015"/>
    </source>
</evidence>
<dbReference type="SUPFAM" id="SSF52540">
    <property type="entry name" value="P-loop containing nucleoside triphosphate hydrolases"/>
    <property type="match status" value="1"/>
</dbReference>
<dbReference type="InterPro" id="IPR025944">
    <property type="entry name" value="Sigma_54_int_dom_CS"/>
</dbReference>
<feature type="domain" description="Sigma-54 factor interaction" evidence="5">
    <location>
        <begin position="141"/>
        <end position="371"/>
    </location>
</feature>
<dbReference type="OrthoDB" id="9771372at2"/>
<dbReference type="CDD" id="cd00130">
    <property type="entry name" value="PAS"/>
    <property type="match status" value="1"/>
</dbReference>
<dbReference type="PROSITE" id="PS50045">
    <property type="entry name" value="SIGMA54_INTERACT_4"/>
    <property type="match status" value="1"/>
</dbReference>
<dbReference type="EMBL" id="FNED01000002">
    <property type="protein sequence ID" value="SDI18337.1"/>
    <property type="molecule type" value="Genomic_DNA"/>
</dbReference>
<dbReference type="PROSITE" id="PS00688">
    <property type="entry name" value="SIGMA54_INTERACT_3"/>
    <property type="match status" value="1"/>
</dbReference>
<dbReference type="PANTHER" id="PTHR32071:SF57">
    <property type="entry name" value="C4-DICARBOXYLATE TRANSPORT TRANSCRIPTIONAL REGULATORY PROTEIN DCTD"/>
    <property type="match status" value="1"/>
</dbReference>
<dbReference type="InterPro" id="IPR002078">
    <property type="entry name" value="Sigma_54_int"/>
</dbReference>
<dbReference type="PANTHER" id="PTHR32071">
    <property type="entry name" value="TRANSCRIPTIONAL REGULATORY PROTEIN"/>
    <property type="match status" value="1"/>
</dbReference>
<dbReference type="SUPFAM" id="SSF55785">
    <property type="entry name" value="PYP-like sensor domain (PAS domain)"/>
    <property type="match status" value="1"/>
</dbReference>
<evidence type="ECO:0000313" key="6">
    <source>
        <dbReference type="EMBL" id="KON96496.1"/>
    </source>
</evidence>
<accession>A0A0D1VH43</accession>
<dbReference type="GO" id="GO:0043565">
    <property type="term" value="F:sequence-specific DNA binding"/>
    <property type="evidence" value="ECO:0007669"/>
    <property type="project" value="InterPro"/>
</dbReference>
<dbReference type="InterPro" id="IPR027417">
    <property type="entry name" value="P-loop_NTPase"/>
</dbReference>
<dbReference type="Proteomes" id="UP000182836">
    <property type="component" value="Unassembled WGS sequence"/>
</dbReference>
<dbReference type="Pfam" id="PF25601">
    <property type="entry name" value="AAA_lid_14"/>
    <property type="match status" value="1"/>
</dbReference>
<proteinExistence type="predicted"/>
<dbReference type="FunFam" id="3.40.50.300:FF:000006">
    <property type="entry name" value="DNA-binding transcriptional regulator NtrC"/>
    <property type="match status" value="1"/>
</dbReference>
<dbReference type="STRING" id="47500.AF333_14455"/>
<name>A0A0D1VH43_ANEMI</name>
<dbReference type="InterPro" id="IPR035965">
    <property type="entry name" value="PAS-like_dom_sf"/>
</dbReference>
<evidence type="ECO:0000313" key="8">
    <source>
        <dbReference type="Proteomes" id="UP000037269"/>
    </source>
</evidence>
<dbReference type="InterPro" id="IPR000014">
    <property type="entry name" value="PAS"/>
</dbReference>
<protein>
    <submittedName>
        <fullName evidence="6">Fis family transcriptional regulator</fullName>
    </submittedName>
    <submittedName>
        <fullName evidence="7">Transcriptional regulator containing PAS, AAA-type ATPase, and DNA-binding Fis domains</fullName>
    </submittedName>
</protein>
<keyword evidence="3" id="KW-0805">Transcription regulation</keyword>
<keyword evidence="8" id="KW-1185">Reference proteome</keyword>
<keyword evidence="4" id="KW-0804">Transcription</keyword>
<dbReference type="Proteomes" id="UP000037269">
    <property type="component" value="Unassembled WGS sequence"/>
</dbReference>
<organism evidence="6 8">
    <name type="scientific">Aneurinibacillus migulanus</name>
    <name type="common">Bacillus migulanus</name>
    <dbReference type="NCBI Taxonomy" id="47500"/>
    <lineage>
        <taxon>Bacteria</taxon>
        <taxon>Bacillati</taxon>
        <taxon>Bacillota</taxon>
        <taxon>Bacilli</taxon>
        <taxon>Bacillales</taxon>
        <taxon>Paenibacillaceae</taxon>
        <taxon>Aneurinibacillus group</taxon>
        <taxon>Aneurinibacillus</taxon>
    </lineage>
</organism>
<evidence type="ECO:0000259" key="5">
    <source>
        <dbReference type="PROSITE" id="PS50045"/>
    </source>
</evidence>
<sequence>MQPPEKLDEEKKRLLQEVEVLLSMVPVPVVVTDASGNILHANAVAESVWKRSQITLTNKHIRDVVEGEEIEALIEQGKPAQKISVRIKDAANFLHMYECRIRPLFVYRKVAGAVLQFTSAQHAEHKERIRKHTVRYTFSDIRGNSDIIASLKSQSAHIAPTDSTILIRGESGTGKEVFAQAIHATSTRKDGPFVALNCAAIPESLLESELFGYEEGSFTGAKKGGKEGRFEMARGGTLFLDEIGDMPLFLQAKLLRVLQERRIERIGGTDTIPIDVRVIAATHKNLEAMIADGRFREDLYFRLNVIPLYVPPLRNRKEDLYDLIHYFMKKCSTRLGKEQKRLSSQALKRLYDYHWPGNIRELENVVEYIMNLEIGELITVTSLPSSLRKIDEEAMPELTKKPPTETAHDKPYEISTINEKETELILQALQRFEKSTEGKKKAAASLGISLSTLYRRLQKLRYEKKFSK</sequence>
<evidence type="ECO:0000313" key="9">
    <source>
        <dbReference type="Proteomes" id="UP000182836"/>
    </source>
</evidence>
<dbReference type="RefSeq" id="WP_043064178.1">
    <property type="nucleotide sequence ID" value="NZ_BJOA01000107.1"/>
</dbReference>
<dbReference type="GeneID" id="42306377"/>
<dbReference type="AlphaFoldDB" id="A0A0D1VH43"/>
<reference evidence="6 8" key="1">
    <citation type="submission" date="2015-07" db="EMBL/GenBank/DDBJ databases">
        <title>Fjat-14205 dsm 2895.</title>
        <authorList>
            <person name="Liu B."/>
            <person name="Wang J."/>
            <person name="Zhu Y."/>
            <person name="Liu G."/>
            <person name="Chen Q."/>
            <person name="Chen Z."/>
            <person name="Lan J."/>
            <person name="Che J."/>
            <person name="Ge C."/>
            <person name="Shi H."/>
            <person name="Pan Z."/>
            <person name="Liu X."/>
        </authorList>
    </citation>
    <scope>NUCLEOTIDE SEQUENCE [LARGE SCALE GENOMIC DNA]</scope>
    <source>
        <strain evidence="6 8">DSM 2895</strain>
    </source>
</reference>
<gene>
    <name evidence="6" type="ORF">AF333_14455</name>
    <name evidence="7" type="ORF">SAMN04487909_10230</name>
</gene>
<dbReference type="SUPFAM" id="SSF46689">
    <property type="entry name" value="Homeodomain-like"/>
    <property type="match status" value="1"/>
</dbReference>
<dbReference type="InterPro" id="IPR013767">
    <property type="entry name" value="PAS_fold"/>
</dbReference>
<dbReference type="GO" id="GO:0006355">
    <property type="term" value="P:regulation of DNA-templated transcription"/>
    <property type="evidence" value="ECO:0007669"/>
    <property type="project" value="InterPro"/>
</dbReference>
<dbReference type="Pfam" id="PF00989">
    <property type="entry name" value="PAS"/>
    <property type="match status" value="1"/>
</dbReference>
<dbReference type="SMART" id="SM00091">
    <property type="entry name" value="PAS"/>
    <property type="match status" value="1"/>
</dbReference>
<dbReference type="EMBL" id="LGUG01000004">
    <property type="protein sequence ID" value="KON96496.1"/>
    <property type="molecule type" value="Genomic_DNA"/>
</dbReference>
<keyword evidence="7" id="KW-0238">DNA-binding</keyword>
<dbReference type="InterPro" id="IPR003593">
    <property type="entry name" value="AAA+_ATPase"/>
</dbReference>
<dbReference type="InterPro" id="IPR058031">
    <property type="entry name" value="AAA_lid_NorR"/>
</dbReference>
<dbReference type="GO" id="GO:0005524">
    <property type="term" value="F:ATP binding"/>
    <property type="evidence" value="ECO:0007669"/>
    <property type="project" value="UniProtKB-KW"/>
</dbReference>
<evidence type="ECO:0000256" key="2">
    <source>
        <dbReference type="ARBA" id="ARBA00022840"/>
    </source>
</evidence>
<reference evidence="7 9" key="2">
    <citation type="submission" date="2016-10" db="EMBL/GenBank/DDBJ databases">
        <authorList>
            <person name="de Groot N.N."/>
        </authorList>
    </citation>
    <scope>NUCLEOTIDE SEQUENCE [LARGE SCALE GENOMIC DNA]</scope>
    <source>
        <strain evidence="7 9">DSM 2895</strain>
    </source>
</reference>
<dbReference type="Gene3D" id="3.30.450.20">
    <property type="entry name" value="PAS domain"/>
    <property type="match status" value="1"/>
</dbReference>
<dbReference type="PATRIC" id="fig|47500.8.peg.1690"/>
<keyword evidence="2" id="KW-0067">ATP-binding</keyword>
<dbReference type="InterPro" id="IPR025662">
    <property type="entry name" value="Sigma_54_int_dom_ATP-bd_1"/>
</dbReference>